<accession>A0A182FXN7</accession>
<proteinExistence type="predicted"/>
<evidence type="ECO:0000313" key="2">
    <source>
        <dbReference type="EnsemblMetazoa" id="AALB014405-PA"/>
    </source>
</evidence>
<protein>
    <submittedName>
        <fullName evidence="2">Uncharacterized protein</fullName>
    </submittedName>
</protein>
<evidence type="ECO:0000313" key="3">
    <source>
        <dbReference type="Proteomes" id="UP000069272"/>
    </source>
</evidence>
<dbReference type="VEuPathDB" id="VectorBase:AALB014405"/>
<dbReference type="AlphaFoldDB" id="A0A182FXN7"/>
<sequence>MIVLVVIGTPTSAVHSSAGSVVKVRSPPSVPGSIGQ</sequence>
<name>A0A182FXN7_ANOAL</name>
<organism evidence="2 3">
    <name type="scientific">Anopheles albimanus</name>
    <name type="common">New world malaria mosquito</name>
    <dbReference type="NCBI Taxonomy" id="7167"/>
    <lineage>
        <taxon>Eukaryota</taxon>
        <taxon>Metazoa</taxon>
        <taxon>Ecdysozoa</taxon>
        <taxon>Arthropoda</taxon>
        <taxon>Hexapoda</taxon>
        <taxon>Insecta</taxon>
        <taxon>Pterygota</taxon>
        <taxon>Neoptera</taxon>
        <taxon>Endopterygota</taxon>
        <taxon>Diptera</taxon>
        <taxon>Nematocera</taxon>
        <taxon>Culicoidea</taxon>
        <taxon>Culicidae</taxon>
        <taxon>Anophelinae</taxon>
        <taxon>Anopheles</taxon>
    </lineage>
</organism>
<dbReference type="Proteomes" id="UP000069272">
    <property type="component" value="Chromosome 3L"/>
</dbReference>
<evidence type="ECO:0000256" key="1">
    <source>
        <dbReference type="SAM" id="MobiDB-lite"/>
    </source>
</evidence>
<reference evidence="2" key="2">
    <citation type="submission" date="2022-08" db="UniProtKB">
        <authorList>
            <consortium name="EnsemblMetazoa"/>
        </authorList>
    </citation>
    <scope>IDENTIFICATION</scope>
    <source>
        <strain evidence="2">STECLA/ALBI9_A</strain>
    </source>
</reference>
<dbReference type="EnsemblMetazoa" id="AALB014405-RA">
    <property type="protein sequence ID" value="AALB014405-PA"/>
    <property type="gene ID" value="AALB014405"/>
</dbReference>
<feature type="region of interest" description="Disordered" evidence="1">
    <location>
        <begin position="17"/>
        <end position="36"/>
    </location>
</feature>
<reference evidence="2 3" key="1">
    <citation type="journal article" date="2017" name="G3 (Bethesda)">
        <title>The Physical Genome Mapping of Anopheles albimanus Corrected Scaffold Misassemblies and Identified Interarm Rearrangements in Genus Anopheles.</title>
        <authorList>
            <person name="Artemov G.N."/>
            <person name="Peery A.N."/>
            <person name="Jiang X."/>
            <person name="Tu Z."/>
            <person name="Stegniy V.N."/>
            <person name="Sharakhova M.V."/>
            <person name="Sharakhov I.V."/>
        </authorList>
    </citation>
    <scope>NUCLEOTIDE SEQUENCE [LARGE SCALE GENOMIC DNA]</scope>
    <source>
        <strain evidence="2 3">ALBI9_A</strain>
    </source>
</reference>
<keyword evidence="3" id="KW-1185">Reference proteome</keyword>
<feature type="compositionally biased region" description="Low complexity" evidence="1">
    <location>
        <begin position="20"/>
        <end position="36"/>
    </location>
</feature>